<accession>B6ISB2</accession>
<name>B6ISB2_RHOCS</name>
<dbReference type="AlphaFoldDB" id="B6ISB2"/>
<dbReference type="Pfam" id="PF13622">
    <property type="entry name" value="4HBT_3"/>
    <property type="match status" value="1"/>
</dbReference>
<dbReference type="RefSeq" id="WP_012566138.1">
    <property type="nucleotide sequence ID" value="NC_011420.2"/>
</dbReference>
<feature type="domain" description="Acyl-CoA thioesterase-like N-terminal HotDog" evidence="2">
    <location>
        <begin position="45"/>
        <end position="129"/>
    </location>
</feature>
<dbReference type="InterPro" id="IPR049450">
    <property type="entry name" value="ACOT8-like_C"/>
</dbReference>
<feature type="domain" description="Acyl-CoA thioesterase-like C-terminal" evidence="3">
    <location>
        <begin position="152"/>
        <end position="302"/>
    </location>
</feature>
<dbReference type="EMBL" id="CP000613">
    <property type="protein sequence ID" value="ACI98348.1"/>
    <property type="molecule type" value="Genomic_DNA"/>
</dbReference>
<gene>
    <name evidence="4" type="ordered locus">RC1_0920</name>
</gene>
<feature type="region of interest" description="Disordered" evidence="1">
    <location>
        <begin position="1"/>
        <end position="23"/>
    </location>
</feature>
<evidence type="ECO:0008006" key="6">
    <source>
        <dbReference type="Google" id="ProtNLM"/>
    </source>
</evidence>
<sequence>MTDSPPENLPGRPAPDDSAAPERPWFGDILAALAPGPSGWRVPVPPNWSQGRAGFGGLVTALCVEAIRRETGEAAPLRSLTMAFIGPALGEIDIQIRPLRRGRTASFIEATVVTGGGQEVAASLTACFGPERESRLTLESPPRAPMPDPAAGIRLPPLRGMGPVFIGQFDVRVVRGVPFGGGAEAEIEWWTRHHDPAARTSEAGLIAALDVLPPAATARLRGLMPVASLTWFIDFPGGLPAAGPAPAVLTVADGTDPAGADAGPGWVLTRSSADHGGGGFSGQAMTSWSADGRLLALHRQSVGIFG</sequence>
<evidence type="ECO:0000256" key="1">
    <source>
        <dbReference type="SAM" id="MobiDB-lite"/>
    </source>
</evidence>
<dbReference type="InterPro" id="IPR029069">
    <property type="entry name" value="HotDog_dom_sf"/>
</dbReference>
<evidence type="ECO:0000259" key="2">
    <source>
        <dbReference type="Pfam" id="PF13622"/>
    </source>
</evidence>
<evidence type="ECO:0000313" key="4">
    <source>
        <dbReference type="EMBL" id="ACI98348.1"/>
    </source>
</evidence>
<keyword evidence="5" id="KW-1185">Reference proteome</keyword>
<dbReference type="Proteomes" id="UP000001591">
    <property type="component" value="Chromosome"/>
</dbReference>
<dbReference type="InterPro" id="IPR042171">
    <property type="entry name" value="Acyl-CoA_hotdog"/>
</dbReference>
<dbReference type="Gene3D" id="2.40.160.210">
    <property type="entry name" value="Acyl-CoA thioesterase, double hotdog domain"/>
    <property type="match status" value="1"/>
</dbReference>
<dbReference type="KEGG" id="rce:RC1_0920"/>
<reference evidence="4 5" key="1">
    <citation type="journal article" date="2010" name="BMC Genomics">
        <title>Metabolic flexibility revealed in the genome of the cyst-forming alpha-1 proteobacterium Rhodospirillum centenum.</title>
        <authorList>
            <person name="Lu Y.K."/>
            <person name="Marden J."/>
            <person name="Han M."/>
            <person name="Swingley W.D."/>
            <person name="Mastrian S.D."/>
            <person name="Chowdhury S.R."/>
            <person name="Hao J."/>
            <person name="Helmy T."/>
            <person name="Kim S."/>
            <person name="Kurdoglu A.A."/>
            <person name="Matthies H.J."/>
            <person name="Rollo D."/>
            <person name="Stothard P."/>
            <person name="Blankenship R.E."/>
            <person name="Bauer C.E."/>
            <person name="Touchman J.W."/>
        </authorList>
    </citation>
    <scope>NUCLEOTIDE SEQUENCE [LARGE SCALE GENOMIC DNA]</scope>
    <source>
        <strain evidence="5">ATCC 51521 / SW</strain>
    </source>
</reference>
<dbReference type="SUPFAM" id="SSF54637">
    <property type="entry name" value="Thioesterase/thiol ester dehydrase-isomerase"/>
    <property type="match status" value="2"/>
</dbReference>
<dbReference type="InterPro" id="IPR049449">
    <property type="entry name" value="TesB_ACOT8-like_N"/>
</dbReference>
<dbReference type="Pfam" id="PF20789">
    <property type="entry name" value="4HBT_3C"/>
    <property type="match status" value="1"/>
</dbReference>
<proteinExistence type="predicted"/>
<dbReference type="HOGENOM" id="CLU_084775_1_0_5"/>
<protein>
    <recommendedName>
        <fullName evidence="6">Acyl-CoA thioesterase</fullName>
    </recommendedName>
</protein>
<evidence type="ECO:0000313" key="5">
    <source>
        <dbReference type="Proteomes" id="UP000001591"/>
    </source>
</evidence>
<dbReference type="STRING" id="414684.RC1_0920"/>
<evidence type="ECO:0000259" key="3">
    <source>
        <dbReference type="Pfam" id="PF20789"/>
    </source>
</evidence>
<organism evidence="4 5">
    <name type="scientific">Rhodospirillum centenum (strain ATCC 51521 / SW)</name>
    <dbReference type="NCBI Taxonomy" id="414684"/>
    <lineage>
        <taxon>Bacteria</taxon>
        <taxon>Pseudomonadati</taxon>
        <taxon>Pseudomonadota</taxon>
        <taxon>Alphaproteobacteria</taxon>
        <taxon>Rhodospirillales</taxon>
        <taxon>Rhodospirillaceae</taxon>
        <taxon>Rhodospirillum</taxon>
    </lineage>
</organism>
<dbReference type="eggNOG" id="COG1946">
    <property type="taxonomic scope" value="Bacteria"/>
</dbReference>